<keyword evidence="3" id="KW-1185">Reference proteome</keyword>
<feature type="compositionally biased region" description="Basic residues" evidence="1">
    <location>
        <begin position="77"/>
        <end position="86"/>
    </location>
</feature>
<gene>
    <name evidence="2" type="ORF">IM660_10635</name>
</gene>
<dbReference type="Proteomes" id="UP000593758">
    <property type="component" value="Chromosome"/>
</dbReference>
<protein>
    <submittedName>
        <fullName evidence="2">Uncharacterized protein</fullName>
    </submittedName>
</protein>
<dbReference type="KEGG" id="halt:IM660_10635"/>
<evidence type="ECO:0000313" key="3">
    <source>
        <dbReference type="Proteomes" id="UP000593758"/>
    </source>
</evidence>
<dbReference type="EMBL" id="CP063169">
    <property type="protein sequence ID" value="QOR69183.1"/>
    <property type="molecule type" value="Genomic_DNA"/>
</dbReference>
<dbReference type="RefSeq" id="WP_193495370.1">
    <property type="nucleotide sequence ID" value="NZ_CP063169.1"/>
</dbReference>
<accession>A0A7M1SRG5</accession>
<name>A0A7M1SRG5_9MICO</name>
<organism evidence="2 3">
    <name type="scientific">Ruania alkalisoli</name>
    <dbReference type="NCBI Taxonomy" id="2779775"/>
    <lineage>
        <taxon>Bacteria</taxon>
        <taxon>Bacillati</taxon>
        <taxon>Actinomycetota</taxon>
        <taxon>Actinomycetes</taxon>
        <taxon>Micrococcales</taxon>
        <taxon>Ruaniaceae</taxon>
        <taxon>Ruania</taxon>
    </lineage>
</organism>
<dbReference type="AlphaFoldDB" id="A0A7M1SRG5"/>
<evidence type="ECO:0000256" key="1">
    <source>
        <dbReference type="SAM" id="MobiDB-lite"/>
    </source>
</evidence>
<evidence type="ECO:0000313" key="2">
    <source>
        <dbReference type="EMBL" id="QOR69183.1"/>
    </source>
</evidence>
<reference evidence="2 3" key="1">
    <citation type="submission" date="2020-10" db="EMBL/GenBank/DDBJ databases">
        <title>Haloactinobacterium sp. RN3S43, a bacterium isolated from saline soil.</title>
        <authorList>
            <person name="Sun J.-Q."/>
        </authorList>
    </citation>
    <scope>NUCLEOTIDE SEQUENCE [LARGE SCALE GENOMIC DNA]</scope>
    <source>
        <strain evidence="2 3">RN3S43</strain>
    </source>
</reference>
<feature type="region of interest" description="Disordered" evidence="1">
    <location>
        <begin position="67"/>
        <end position="96"/>
    </location>
</feature>
<proteinExistence type="predicted"/>
<sequence>MTWVTEETALATGRRLTFPGIGLMFIDADNVSSGTGYARFVRQGVAARTEDLSATKGDPVCVASQRPLSLDGAGRHPNARQFKHPASRSVRELGIQ</sequence>